<evidence type="ECO:0000313" key="2">
    <source>
        <dbReference type="Proteomes" id="UP001597040"/>
    </source>
</evidence>
<dbReference type="EMBL" id="JBHTKJ010000035">
    <property type="protein sequence ID" value="MFD1039328.1"/>
    <property type="molecule type" value="Genomic_DNA"/>
</dbReference>
<keyword evidence="2" id="KW-1185">Reference proteome</keyword>
<comment type="caution">
    <text evidence="1">The sequence shown here is derived from an EMBL/GenBank/DDBJ whole genome shotgun (WGS) entry which is preliminary data.</text>
</comment>
<protein>
    <recommendedName>
        <fullName evidence="3">ApeA N-terminal domain-containing protein</fullName>
    </recommendedName>
</protein>
<name>A0ABW3LND4_9BACI</name>
<reference evidence="2" key="1">
    <citation type="journal article" date="2019" name="Int. J. Syst. Evol. Microbiol.">
        <title>The Global Catalogue of Microorganisms (GCM) 10K type strain sequencing project: providing services to taxonomists for standard genome sequencing and annotation.</title>
        <authorList>
            <consortium name="The Broad Institute Genomics Platform"/>
            <consortium name="The Broad Institute Genome Sequencing Center for Infectious Disease"/>
            <person name="Wu L."/>
            <person name="Ma J."/>
        </authorList>
    </citation>
    <scope>NUCLEOTIDE SEQUENCE [LARGE SCALE GENOMIC DNA]</scope>
    <source>
        <strain evidence="2">CCUG 56754</strain>
    </source>
</reference>
<dbReference type="RefSeq" id="WP_390362989.1">
    <property type="nucleotide sequence ID" value="NZ_JBHTKJ010000035.1"/>
</dbReference>
<evidence type="ECO:0008006" key="3">
    <source>
        <dbReference type="Google" id="ProtNLM"/>
    </source>
</evidence>
<gene>
    <name evidence="1" type="ORF">ACFQ3N_13125</name>
</gene>
<sequence>MNYTSESKFRVVFNKGLVTTLYHDLCNQLSQTDFEQRFYHVHAQRLMELQETLKNTLEIKNVFDFSVLDTNVVSEILETLFYFAASTYKTFSMNGYKKDELYKELEEYEEQIARFELFGSRVEAKNSFSEGFVKEQIKQLINAVYTDLFFTNSKVISNKLSSEDKIERYTEFYYNQIRDKIMFEQMGLPANFDEKHFKDYLEQQVRSDYESFCKIDSIKTLVEYLNQLNERYTLETGKGTSALHHNQDSEQIIVNLYLYLSRETNGLNVSDALREYFVVNDTEFNQIFSMFLSSFTKKDYKIEWFVPCFPGFHDKELWSEVNGLKILKNSEVENYFYDNEHLVADIKKNHPQQLWVKFLKLNSPRDIQFAYFQLEQQWNSYLDIIHFADQYRVPNKFTEYEGLYDVEDMTSGTIHYGKNGFEATFQPPLNERAVEIKKETYKNLVYNLETIPDDHNLKKRLILSLRYYRDHLEASFYGDKLLKLWHCLEVLSQQDNVDTIKEMLAIFPAIRTTRLFPNERIMKMNADERSAFFRNQKQYFDAIIKNMGMIRNEYVAHVNRGETIQERRFERHVEQLRQIVIGIQYLTITLIKQDPEYDKMKKIQKKLEEDFLS</sequence>
<organism evidence="1 2">
    <name type="scientific">Virgibacillus byunsanensis</name>
    <dbReference type="NCBI Taxonomy" id="570945"/>
    <lineage>
        <taxon>Bacteria</taxon>
        <taxon>Bacillati</taxon>
        <taxon>Bacillota</taxon>
        <taxon>Bacilli</taxon>
        <taxon>Bacillales</taxon>
        <taxon>Bacillaceae</taxon>
        <taxon>Virgibacillus</taxon>
    </lineage>
</organism>
<proteinExistence type="predicted"/>
<dbReference type="Proteomes" id="UP001597040">
    <property type="component" value="Unassembled WGS sequence"/>
</dbReference>
<accession>A0ABW3LND4</accession>
<evidence type="ECO:0000313" key="1">
    <source>
        <dbReference type="EMBL" id="MFD1039328.1"/>
    </source>
</evidence>